<comment type="subcellular location">
    <subcellularLocation>
        <location evidence="1">Cell outer membrane</location>
    </subcellularLocation>
</comment>
<gene>
    <name evidence="8" type="ORF">ACFSYS_17140</name>
</gene>
<dbReference type="Gene3D" id="1.25.40.390">
    <property type="match status" value="1"/>
</dbReference>
<name>A0ABW5X984_9FLAO</name>
<keyword evidence="4" id="KW-0472">Membrane</keyword>
<evidence type="ECO:0000259" key="7">
    <source>
        <dbReference type="Pfam" id="PF14322"/>
    </source>
</evidence>
<keyword evidence="5" id="KW-0998">Cell outer membrane</keyword>
<protein>
    <submittedName>
        <fullName evidence="8">RagB/SusD family nutrient uptake outer membrane protein</fullName>
    </submittedName>
</protein>
<organism evidence="8 9">
    <name type="scientific">Christiangramia antarctica</name>
    <dbReference type="NCBI Taxonomy" id="2058158"/>
    <lineage>
        <taxon>Bacteria</taxon>
        <taxon>Pseudomonadati</taxon>
        <taxon>Bacteroidota</taxon>
        <taxon>Flavobacteriia</taxon>
        <taxon>Flavobacteriales</taxon>
        <taxon>Flavobacteriaceae</taxon>
        <taxon>Christiangramia</taxon>
    </lineage>
</organism>
<evidence type="ECO:0000256" key="4">
    <source>
        <dbReference type="ARBA" id="ARBA00023136"/>
    </source>
</evidence>
<evidence type="ECO:0000313" key="9">
    <source>
        <dbReference type="Proteomes" id="UP001597438"/>
    </source>
</evidence>
<evidence type="ECO:0000259" key="6">
    <source>
        <dbReference type="Pfam" id="PF07980"/>
    </source>
</evidence>
<dbReference type="InterPro" id="IPR033985">
    <property type="entry name" value="SusD-like_N"/>
</dbReference>
<feature type="domain" description="RagB/SusD" evidence="6">
    <location>
        <begin position="277"/>
        <end position="570"/>
    </location>
</feature>
<dbReference type="InterPro" id="IPR012944">
    <property type="entry name" value="SusD_RagB_dom"/>
</dbReference>
<evidence type="ECO:0000256" key="3">
    <source>
        <dbReference type="ARBA" id="ARBA00022729"/>
    </source>
</evidence>
<comment type="caution">
    <text evidence="8">The sequence shown here is derived from an EMBL/GenBank/DDBJ whole genome shotgun (WGS) entry which is preliminary data.</text>
</comment>
<dbReference type="SUPFAM" id="SSF48452">
    <property type="entry name" value="TPR-like"/>
    <property type="match status" value="1"/>
</dbReference>
<dbReference type="InterPro" id="IPR011990">
    <property type="entry name" value="TPR-like_helical_dom_sf"/>
</dbReference>
<dbReference type="Pfam" id="PF07980">
    <property type="entry name" value="SusD_RagB"/>
    <property type="match status" value="1"/>
</dbReference>
<dbReference type="Pfam" id="PF14322">
    <property type="entry name" value="SusD-like_3"/>
    <property type="match status" value="1"/>
</dbReference>
<dbReference type="RefSeq" id="WP_251740157.1">
    <property type="nucleotide sequence ID" value="NZ_JBHUOJ010000037.1"/>
</dbReference>
<keyword evidence="3" id="KW-0732">Signal</keyword>
<accession>A0ABW5X984</accession>
<dbReference type="EMBL" id="JBHUOJ010000037">
    <property type="protein sequence ID" value="MFD2835017.1"/>
    <property type="molecule type" value="Genomic_DNA"/>
</dbReference>
<keyword evidence="9" id="KW-1185">Reference proteome</keyword>
<dbReference type="Proteomes" id="UP001597438">
    <property type="component" value="Unassembled WGS sequence"/>
</dbReference>
<comment type="similarity">
    <text evidence="2">Belongs to the SusD family.</text>
</comment>
<sequence>MKTIKNNSVIALFLLGIGMIVGCVSEDDLDVKEFNTISEDNLEPEALVIAAYSALDYRYNTGEFRDLWPLDHAPSNWATSDIRSGDAYKGGGGTGDNPGGGMHQLETHDLFPSSDNVYNLWRSIYFGLKRVDAGIRFLVNLEDGEFAQRDIRLGELYVLRAHFYFEAMKNFGSIVWYDENTPVVELTSIPNTFDEAFIWDKIEGDLNKAIGLLPDTQPDLGRVNAMVAHAYLAKAHLYQEEWQDVLTQTNIVINSGQYRLVENIERLYSEPGYGNSENIFAIQFSINDGSQYGNLNFGDLLNSPDSPSDNPNHPYLNGDDFHKPSQNLANAYKVGENGLPLFNSYNSANINSEDIIDPRLDHTIGRPGITWKDWTPMAQQDNWSRDIGTYGLFVRKKNIIYPTSDGMASNPNGFPWALGNLDFPLIKYSDLLLWKAEASIETGDIATGIEIINRIRLRAKNSPYVKDFENPNEDAANYLINPYPTNLSPEMAMQALRFERRLELANEGHRFYDLVRWGIADSYTSEYIANEQSRRPYLSGASLEPYEYYLPIPQVEIDASGGTYTQRPGY</sequence>
<proteinExistence type="inferred from homology"/>
<reference evidence="9" key="1">
    <citation type="journal article" date="2019" name="Int. J. Syst. Evol. Microbiol.">
        <title>The Global Catalogue of Microorganisms (GCM) 10K type strain sequencing project: providing services to taxonomists for standard genome sequencing and annotation.</title>
        <authorList>
            <consortium name="The Broad Institute Genomics Platform"/>
            <consortium name="The Broad Institute Genome Sequencing Center for Infectious Disease"/>
            <person name="Wu L."/>
            <person name="Ma J."/>
        </authorList>
    </citation>
    <scope>NUCLEOTIDE SEQUENCE [LARGE SCALE GENOMIC DNA]</scope>
    <source>
        <strain evidence="9">KCTC 52925</strain>
    </source>
</reference>
<dbReference type="PROSITE" id="PS51257">
    <property type="entry name" value="PROKAR_LIPOPROTEIN"/>
    <property type="match status" value="1"/>
</dbReference>
<evidence type="ECO:0000256" key="1">
    <source>
        <dbReference type="ARBA" id="ARBA00004442"/>
    </source>
</evidence>
<feature type="domain" description="SusD-like N-terminal" evidence="7">
    <location>
        <begin position="107"/>
        <end position="237"/>
    </location>
</feature>
<evidence type="ECO:0000256" key="2">
    <source>
        <dbReference type="ARBA" id="ARBA00006275"/>
    </source>
</evidence>
<evidence type="ECO:0000313" key="8">
    <source>
        <dbReference type="EMBL" id="MFD2835017.1"/>
    </source>
</evidence>
<evidence type="ECO:0000256" key="5">
    <source>
        <dbReference type="ARBA" id="ARBA00023237"/>
    </source>
</evidence>